<evidence type="ECO:0000256" key="2">
    <source>
        <dbReference type="ARBA" id="ARBA00022448"/>
    </source>
</evidence>
<name>A0A7V7RJ48_9BACI</name>
<keyword evidence="3" id="KW-0547">Nucleotide-binding</keyword>
<dbReference type="InterPro" id="IPR003439">
    <property type="entry name" value="ABC_transporter-like_ATP-bd"/>
</dbReference>
<dbReference type="InterPro" id="IPR050319">
    <property type="entry name" value="ABC_transp_ATP-bind"/>
</dbReference>
<dbReference type="OrthoDB" id="9802264at2"/>
<dbReference type="EMBL" id="WBOT01000007">
    <property type="protein sequence ID" value="KAB2330672.1"/>
    <property type="molecule type" value="Genomic_DNA"/>
</dbReference>
<evidence type="ECO:0000256" key="3">
    <source>
        <dbReference type="ARBA" id="ARBA00022741"/>
    </source>
</evidence>
<keyword evidence="2" id="KW-0813">Transport</keyword>
<evidence type="ECO:0000313" key="6">
    <source>
        <dbReference type="EMBL" id="KAB2330672.1"/>
    </source>
</evidence>
<dbReference type="AlphaFoldDB" id="A0A7V7RJ48"/>
<dbReference type="InterPro" id="IPR017871">
    <property type="entry name" value="ABC_transporter-like_CS"/>
</dbReference>
<evidence type="ECO:0000313" key="7">
    <source>
        <dbReference type="Proteomes" id="UP000441354"/>
    </source>
</evidence>
<dbReference type="GO" id="GO:0016887">
    <property type="term" value="F:ATP hydrolysis activity"/>
    <property type="evidence" value="ECO:0007669"/>
    <property type="project" value="InterPro"/>
</dbReference>
<dbReference type="Proteomes" id="UP000441354">
    <property type="component" value="Unassembled WGS sequence"/>
</dbReference>
<keyword evidence="4 6" id="KW-0067">ATP-binding</keyword>
<comment type="similarity">
    <text evidence="1">Belongs to the ABC transporter superfamily.</text>
</comment>
<evidence type="ECO:0000256" key="4">
    <source>
        <dbReference type="ARBA" id="ARBA00022840"/>
    </source>
</evidence>
<dbReference type="SMART" id="SM00382">
    <property type="entry name" value="AAA"/>
    <property type="match status" value="1"/>
</dbReference>
<sequence>MNLLSVKDLVKSYNGINAVDHISFDLKKGECLGLVGESGCGKSTLSRCLLRLESVDAGSITFKDKEIQNLSQSQLRPIRKDIQIIFQNPTAALNPRLKIKDSILDPYLQYQKELSLTHFSFTSKDQYVNQLLEAVGLPKGMGDRYPHEISGGQRQRVTIARAISIEPEMLILDEPTASLDVITQAEVLALLAELRQQLQLSYLFISHDLTAVNQLSQQIMVMKKGKIVDQFPVSQLFSEDRHSYTKELIEIF</sequence>
<dbReference type="Pfam" id="PF00005">
    <property type="entry name" value="ABC_tran"/>
    <property type="match status" value="1"/>
</dbReference>
<dbReference type="RefSeq" id="WP_151575600.1">
    <property type="nucleotide sequence ID" value="NZ_WBOT01000007.1"/>
</dbReference>
<dbReference type="Gene3D" id="3.40.50.300">
    <property type="entry name" value="P-loop containing nucleotide triphosphate hydrolases"/>
    <property type="match status" value="1"/>
</dbReference>
<organism evidence="6 7">
    <name type="scientific">Bacillus mesophilum</name>
    <dbReference type="NCBI Taxonomy" id="1071718"/>
    <lineage>
        <taxon>Bacteria</taxon>
        <taxon>Bacillati</taxon>
        <taxon>Bacillota</taxon>
        <taxon>Bacilli</taxon>
        <taxon>Bacillales</taxon>
        <taxon>Bacillaceae</taxon>
        <taxon>Bacillus</taxon>
    </lineage>
</organism>
<dbReference type="InterPro" id="IPR027417">
    <property type="entry name" value="P-loop_NTPase"/>
</dbReference>
<evidence type="ECO:0000256" key="1">
    <source>
        <dbReference type="ARBA" id="ARBA00005417"/>
    </source>
</evidence>
<accession>A0A7V7RJ48</accession>
<dbReference type="PROSITE" id="PS00211">
    <property type="entry name" value="ABC_TRANSPORTER_1"/>
    <property type="match status" value="1"/>
</dbReference>
<dbReference type="InterPro" id="IPR003593">
    <property type="entry name" value="AAA+_ATPase"/>
</dbReference>
<gene>
    <name evidence="6" type="ORF">F7732_18680</name>
</gene>
<reference evidence="6 7" key="1">
    <citation type="journal article" date="2014" name="Arch. Microbiol.">
        <title>Bacillus mesophilum sp. nov., strain IITR-54T, a novel 4-chlorobiphenyl dechlorinating bacterium.</title>
        <authorList>
            <person name="Manickam N."/>
            <person name="Singh N.K."/>
            <person name="Bajaj A."/>
            <person name="Kumar R.M."/>
            <person name="Kaur G."/>
            <person name="Kaur N."/>
            <person name="Bala M."/>
            <person name="Kumar A."/>
            <person name="Mayilraj S."/>
        </authorList>
    </citation>
    <scope>NUCLEOTIDE SEQUENCE [LARGE SCALE GENOMIC DNA]</scope>
    <source>
        <strain evidence="6 7">IITR-54</strain>
    </source>
</reference>
<proteinExistence type="inferred from homology"/>
<dbReference type="SUPFAM" id="SSF52540">
    <property type="entry name" value="P-loop containing nucleoside triphosphate hydrolases"/>
    <property type="match status" value="1"/>
</dbReference>
<dbReference type="PROSITE" id="PS50893">
    <property type="entry name" value="ABC_TRANSPORTER_2"/>
    <property type="match status" value="1"/>
</dbReference>
<comment type="caution">
    <text evidence="6">The sequence shown here is derived from an EMBL/GenBank/DDBJ whole genome shotgun (WGS) entry which is preliminary data.</text>
</comment>
<dbReference type="GO" id="GO:0055085">
    <property type="term" value="P:transmembrane transport"/>
    <property type="evidence" value="ECO:0007669"/>
    <property type="project" value="UniProtKB-ARBA"/>
</dbReference>
<protein>
    <submittedName>
        <fullName evidence="6">ABC transporter ATP-binding protein</fullName>
    </submittedName>
</protein>
<dbReference type="GO" id="GO:0005524">
    <property type="term" value="F:ATP binding"/>
    <property type="evidence" value="ECO:0007669"/>
    <property type="project" value="UniProtKB-KW"/>
</dbReference>
<keyword evidence="7" id="KW-1185">Reference proteome</keyword>
<evidence type="ECO:0000259" key="5">
    <source>
        <dbReference type="PROSITE" id="PS50893"/>
    </source>
</evidence>
<dbReference type="PANTHER" id="PTHR43776">
    <property type="entry name" value="TRANSPORT ATP-BINDING PROTEIN"/>
    <property type="match status" value="1"/>
</dbReference>
<dbReference type="CDD" id="cd03257">
    <property type="entry name" value="ABC_NikE_OppD_transporters"/>
    <property type="match status" value="1"/>
</dbReference>
<feature type="domain" description="ABC transporter" evidence="5">
    <location>
        <begin position="4"/>
        <end position="249"/>
    </location>
</feature>
<dbReference type="PANTHER" id="PTHR43776:SF7">
    <property type="entry name" value="D,D-DIPEPTIDE TRANSPORT ATP-BINDING PROTEIN DDPF-RELATED"/>
    <property type="match status" value="1"/>
</dbReference>